<comment type="caution">
    <text evidence="3">The sequence shown here is derived from an EMBL/GenBank/DDBJ whole genome shotgun (WGS) entry which is preliminary data.</text>
</comment>
<gene>
    <name evidence="3" type="primary">yidD</name>
    <name evidence="3" type="ORF">F2Q65_01565</name>
</gene>
<comment type="similarity">
    <text evidence="1">Belongs to the UPF0161 family.</text>
</comment>
<keyword evidence="4" id="KW-1185">Reference proteome</keyword>
<accession>A0A5M8FTW1</accession>
<dbReference type="GO" id="GO:0005886">
    <property type="term" value="C:plasma membrane"/>
    <property type="evidence" value="ECO:0007669"/>
    <property type="project" value="UniProtKB-SubCell"/>
</dbReference>
<evidence type="ECO:0000256" key="2">
    <source>
        <dbReference type="SAM" id="MobiDB-lite"/>
    </source>
</evidence>
<comment type="subcellular location">
    <subcellularLocation>
        <location evidence="1">Cell membrane</location>
        <topology evidence="1">Peripheral membrane protein</topology>
        <orientation evidence="1">Cytoplasmic side</orientation>
    </subcellularLocation>
</comment>
<organism evidence="3 4">
    <name type="scientific">Thiohalocapsa marina</name>
    <dbReference type="NCBI Taxonomy" id="424902"/>
    <lineage>
        <taxon>Bacteria</taxon>
        <taxon>Pseudomonadati</taxon>
        <taxon>Pseudomonadota</taxon>
        <taxon>Gammaproteobacteria</taxon>
        <taxon>Chromatiales</taxon>
        <taxon>Chromatiaceae</taxon>
        <taxon>Thiohalocapsa</taxon>
    </lineage>
</organism>
<name>A0A5M8FTW1_9GAMM</name>
<dbReference type="NCBIfam" id="TIGR00278">
    <property type="entry name" value="membrane protein insertion efficiency factor YidD"/>
    <property type="match status" value="1"/>
</dbReference>
<keyword evidence="1" id="KW-0472">Membrane</keyword>
<evidence type="ECO:0000313" key="4">
    <source>
        <dbReference type="Proteomes" id="UP000322981"/>
    </source>
</evidence>
<dbReference type="Pfam" id="PF01809">
    <property type="entry name" value="YidD"/>
    <property type="match status" value="1"/>
</dbReference>
<reference evidence="3 4" key="1">
    <citation type="submission" date="2019-09" db="EMBL/GenBank/DDBJ databases">
        <title>Whole-genome sequence of the purple sulfur bacterium Thiohalocapsa marina DSM 19078.</title>
        <authorList>
            <person name="Kyndt J.A."/>
            <person name="Meyer T.E."/>
        </authorList>
    </citation>
    <scope>NUCLEOTIDE SEQUENCE [LARGE SCALE GENOMIC DNA]</scope>
    <source>
        <strain evidence="3 4">DSM 19078</strain>
    </source>
</reference>
<keyword evidence="1" id="KW-1003">Cell membrane</keyword>
<dbReference type="OrthoDB" id="9801753at2"/>
<feature type="compositionally biased region" description="Low complexity" evidence="2">
    <location>
        <begin position="1"/>
        <end position="17"/>
    </location>
</feature>
<feature type="region of interest" description="Disordered" evidence="2">
    <location>
        <begin position="1"/>
        <end position="20"/>
    </location>
</feature>
<comment type="function">
    <text evidence="1">Could be involved in insertion of integral membrane proteins into the membrane.</text>
</comment>
<dbReference type="EMBL" id="VWXX01000002">
    <property type="protein sequence ID" value="KAA6187248.1"/>
    <property type="molecule type" value="Genomic_DNA"/>
</dbReference>
<evidence type="ECO:0000313" key="3">
    <source>
        <dbReference type="EMBL" id="KAA6187248.1"/>
    </source>
</evidence>
<protein>
    <recommendedName>
        <fullName evidence="1">Putative membrane protein insertion efficiency factor</fullName>
    </recommendedName>
</protein>
<dbReference type="PANTHER" id="PTHR33383">
    <property type="entry name" value="MEMBRANE PROTEIN INSERTION EFFICIENCY FACTOR-RELATED"/>
    <property type="match status" value="1"/>
</dbReference>
<dbReference type="HAMAP" id="MF_00386">
    <property type="entry name" value="UPF0161_YidD"/>
    <property type="match status" value="1"/>
</dbReference>
<sequence length="114" mass="12605">MRAGSGRARASAGADGRQPVHRQLAAAPLVKAPAAVVRTLVRLIIRVYQYAISPLLGQHCRYHPSCSQYTLEAVERFGVFRGCLMGIKRLSRCHPWHPGGFDPVPEPRKPRHDG</sequence>
<dbReference type="InterPro" id="IPR002696">
    <property type="entry name" value="Membr_insert_effic_factor_YidD"/>
</dbReference>
<dbReference type="PANTHER" id="PTHR33383:SF1">
    <property type="entry name" value="MEMBRANE PROTEIN INSERTION EFFICIENCY FACTOR-RELATED"/>
    <property type="match status" value="1"/>
</dbReference>
<evidence type="ECO:0000256" key="1">
    <source>
        <dbReference type="HAMAP-Rule" id="MF_00386"/>
    </source>
</evidence>
<dbReference type="AlphaFoldDB" id="A0A5M8FTW1"/>
<proteinExistence type="inferred from homology"/>
<dbReference type="SMART" id="SM01234">
    <property type="entry name" value="Haemolytic"/>
    <property type="match status" value="1"/>
</dbReference>
<dbReference type="Proteomes" id="UP000322981">
    <property type="component" value="Unassembled WGS sequence"/>
</dbReference>